<dbReference type="Pfam" id="PF10011">
    <property type="entry name" value="DUF2254"/>
    <property type="match status" value="1"/>
</dbReference>
<organism evidence="2 3">
    <name type="scientific">Candidatus Nitrospira neomarina</name>
    <dbReference type="NCBI Taxonomy" id="3020899"/>
    <lineage>
        <taxon>Bacteria</taxon>
        <taxon>Pseudomonadati</taxon>
        <taxon>Nitrospirota</taxon>
        <taxon>Nitrospiria</taxon>
        <taxon>Nitrospirales</taxon>
        <taxon>Nitrospiraceae</taxon>
        <taxon>Nitrospira</taxon>
    </lineage>
</organism>
<protein>
    <submittedName>
        <fullName evidence="2">DUF2254 domain-containing protein</fullName>
    </submittedName>
</protein>
<dbReference type="RefSeq" id="WP_312746282.1">
    <property type="nucleotide sequence ID" value="NZ_CP116968.1"/>
</dbReference>
<dbReference type="InterPro" id="IPR018723">
    <property type="entry name" value="DUF2254_membrane"/>
</dbReference>
<gene>
    <name evidence="2" type="ORF">PQG83_02220</name>
</gene>
<feature type="transmembrane region" description="Helical" evidence="1">
    <location>
        <begin position="16"/>
        <end position="41"/>
    </location>
</feature>
<evidence type="ECO:0000313" key="3">
    <source>
        <dbReference type="Proteomes" id="UP001302494"/>
    </source>
</evidence>
<accession>A0AA96GNS7</accession>
<reference evidence="2 3" key="1">
    <citation type="submission" date="2023-01" db="EMBL/GenBank/DDBJ databases">
        <title>Cultivation and genomic characterization of new, ubiquitous marine nitrite-oxidizing bacteria from the Nitrospirales.</title>
        <authorList>
            <person name="Mueller A.J."/>
            <person name="Daebeler A."/>
            <person name="Herbold C.W."/>
            <person name="Kirkegaard R.H."/>
            <person name="Daims H."/>
        </authorList>
    </citation>
    <scope>NUCLEOTIDE SEQUENCE [LARGE SCALE GENOMIC DNA]</scope>
    <source>
        <strain evidence="2 3">DK</strain>
    </source>
</reference>
<keyword evidence="3" id="KW-1185">Reference proteome</keyword>
<dbReference type="KEGG" id="nneo:PQG83_02220"/>
<feature type="transmembrane region" description="Helical" evidence="1">
    <location>
        <begin position="138"/>
        <end position="159"/>
    </location>
</feature>
<keyword evidence="1" id="KW-1133">Transmembrane helix</keyword>
<keyword evidence="1" id="KW-0472">Membrane</keyword>
<evidence type="ECO:0000313" key="2">
    <source>
        <dbReference type="EMBL" id="WNM62583.1"/>
    </source>
</evidence>
<feature type="transmembrane region" description="Helical" evidence="1">
    <location>
        <begin position="109"/>
        <end position="126"/>
    </location>
</feature>
<dbReference type="EMBL" id="CP116968">
    <property type="protein sequence ID" value="WNM62583.1"/>
    <property type="molecule type" value="Genomic_DNA"/>
</dbReference>
<keyword evidence="1" id="KW-0812">Transmembrane</keyword>
<name>A0AA96GNS7_9BACT</name>
<feature type="transmembrane region" description="Helical" evidence="1">
    <location>
        <begin position="62"/>
        <end position="89"/>
    </location>
</feature>
<dbReference type="Proteomes" id="UP001302494">
    <property type="component" value="Chromosome"/>
</dbReference>
<sequence length="458" mass="50709">MPAWVSNWLNKLRASLWLIPTCMAIAAIFLSLAVPYLDVFFSPKKIDSLQWLSNMGPEGAMTLLSTIAGSMITIAGVVFSITIVALTLASGQFGPRLLGNFLRDRGNQVVLGTFVATFLYCLLVLRTIHMDPNGYTPYWGTLVGLILAVCSLGVLIYFMHHIAVSIQAPNLIAAVYGELEEDLTRLFPERLGMEEENEANKTRIPSIMSRIEKEGMEIQAEIGGYLQAIENDALMQIAREQNLVIFLHYRPGHFITKGASLAKVLALGPMADVVTQHINKQMICGSNRTQEQDIEFSVLQLVEVAVRALSPGINDPFTCIQCIDHLSAILCQLGQRKFPSPFRYDPEGVLRVIAPSVTFEGVMNAAFNQIRQHGKGNVAVIICLLEGLGRIGETLERNEDRVAILCHVEMVQRGSRESIQEKNDLEAVEDRCRQVMASLSMGESRSSLLMDKILHILP</sequence>
<proteinExistence type="predicted"/>
<dbReference type="AlphaFoldDB" id="A0AA96GNS7"/>
<evidence type="ECO:0000256" key="1">
    <source>
        <dbReference type="SAM" id="Phobius"/>
    </source>
</evidence>